<dbReference type="RefSeq" id="WP_112285228.1">
    <property type="nucleotide sequence ID" value="NZ_MASW01000007.1"/>
</dbReference>
<evidence type="ECO:0000313" key="8">
    <source>
        <dbReference type="Proteomes" id="UP000249915"/>
    </source>
</evidence>
<dbReference type="PANTHER" id="PTHR40763:SF4">
    <property type="entry name" value="DUF1707 DOMAIN-CONTAINING PROTEIN"/>
    <property type="match status" value="1"/>
</dbReference>
<dbReference type="PANTHER" id="PTHR40763">
    <property type="entry name" value="MEMBRANE PROTEIN-RELATED"/>
    <property type="match status" value="1"/>
</dbReference>
<keyword evidence="3" id="KW-1133">Transmembrane helix</keyword>
<accession>A0A2V4AHC9</accession>
<proteinExistence type="predicted"/>
<gene>
    <name evidence="7" type="ORF">BAY60_31505</name>
</gene>
<comment type="subcellular location">
    <subcellularLocation>
        <location evidence="1">Membrane</location>
        <topology evidence="1">Multi-pass membrane protein</topology>
    </subcellularLocation>
</comment>
<evidence type="ECO:0000259" key="5">
    <source>
        <dbReference type="Pfam" id="PF05154"/>
    </source>
</evidence>
<dbReference type="OrthoDB" id="2004788at2"/>
<evidence type="ECO:0000256" key="4">
    <source>
        <dbReference type="ARBA" id="ARBA00023136"/>
    </source>
</evidence>
<evidence type="ECO:0000256" key="3">
    <source>
        <dbReference type="ARBA" id="ARBA00022989"/>
    </source>
</evidence>
<organism evidence="7 8">
    <name type="scientific">Prauserella muralis</name>
    <dbReference type="NCBI Taxonomy" id="588067"/>
    <lineage>
        <taxon>Bacteria</taxon>
        <taxon>Bacillati</taxon>
        <taxon>Actinomycetota</taxon>
        <taxon>Actinomycetes</taxon>
        <taxon>Pseudonocardiales</taxon>
        <taxon>Pseudonocardiaceae</taxon>
        <taxon>Prauserella</taxon>
    </lineage>
</organism>
<dbReference type="Proteomes" id="UP000249915">
    <property type="component" value="Unassembled WGS sequence"/>
</dbReference>
<sequence>MPSDPDPDQLRIGTSEREEASRVLADHFAEGRLTTDEYDERVAGALAARTVAELRPLFEDLPAPRPSFLAPPAPPFGSAPPNPYAVAARPPAGPPAPVSDRSKVVAGVLQIVLPMGAGRFYTGHIGLALAQLFVTLVTLGVGAIWPIIDGVLLLVNGGVDRDGRRLSG</sequence>
<evidence type="ECO:0000256" key="1">
    <source>
        <dbReference type="ARBA" id="ARBA00004141"/>
    </source>
</evidence>
<comment type="caution">
    <text evidence="7">The sequence shown here is derived from an EMBL/GenBank/DDBJ whole genome shotgun (WGS) entry which is preliminary data.</text>
</comment>
<dbReference type="InterPro" id="IPR012551">
    <property type="entry name" value="DUF1707_SHOCT-like"/>
</dbReference>
<feature type="domain" description="TM2" evidence="5">
    <location>
        <begin position="100"/>
        <end position="151"/>
    </location>
</feature>
<dbReference type="InterPro" id="IPR007829">
    <property type="entry name" value="TM2"/>
</dbReference>
<keyword evidence="4" id="KW-0472">Membrane</keyword>
<keyword evidence="2" id="KW-0812">Transmembrane</keyword>
<dbReference type="GO" id="GO:0016020">
    <property type="term" value="C:membrane"/>
    <property type="evidence" value="ECO:0007669"/>
    <property type="project" value="UniProtKB-SubCell"/>
</dbReference>
<evidence type="ECO:0000259" key="6">
    <source>
        <dbReference type="Pfam" id="PF08044"/>
    </source>
</evidence>
<reference evidence="7 8" key="1">
    <citation type="submission" date="2016-07" db="EMBL/GenBank/DDBJ databases">
        <title>Draft genome sequence of Prauserella muralis DSM 45305, isolated from a mould-covered wall in an indoor environment.</title>
        <authorList>
            <person name="Ruckert C."/>
            <person name="Albersmeier A."/>
            <person name="Jiang C.-L."/>
            <person name="Jiang Y."/>
            <person name="Kalinowski J."/>
            <person name="Schneider O."/>
            <person name="Winkler A."/>
            <person name="Zotchev S.B."/>
        </authorList>
    </citation>
    <scope>NUCLEOTIDE SEQUENCE [LARGE SCALE GENOMIC DNA]</scope>
    <source>
        <strain evidence="7 8">DSM 45305</strain>
    </source>
</reference>
<keyword evidence="8" id="KW-1185">Reference proteome</keyword>
<name>A0A2V4AHC9_9PSEU</name>
<dbReference type="EMBL" id="MASW01000007">
    <property type="protein sequence ID" value="PXY19298.1"/>
    <property type="molecule type" value="Genomic_DNA"/>
</dbReference>
<dbReference type="Pfam" id="PF05154">
    <property type="entry name" value="TM2"/>
    <property type="match status" value="1"/>
</dbReference>
<protein>
    <submittedName>
        <fullName evidence="7">Uncharacterized protein</fullName>
    </submittedName>
</protein>
<dbReference type="Pfam" id="PF08044">
    <property type="entry name" value="DUF1707"/>
    <property type="match status" value="1"/>
</dbReference>
<dbReference type="AlphaFoldDB" id="A0A2V4AHC9"/>
<evidence type="ECO:0000313" key="7">
    <source>
        <dbReference type="EMBL" id="PXY19298.1"/>
    </source>
</evidence>
<feature type="domain" description="DUF1707" evidence="6">
    <location>
        <begin position="10"/>
        <end position="62"/>
    </location>
</feature>
<evidence type="ECO:0000256" key="2">
    <source>
        <dbReference type="ARBA" id="ARBA00022692"/>
    </source>
</evidence>